<keyword evidence="3" id="KW-1133">Transmembrane helix</keyword>
<protein>
    <submittedName>
        <fullName evidence="5">Uncharacterized protein</fullName>
    </submittedName>
</protein>
<evidence type="ECO:0000256" key="2">
    <source>
        <dbReference type="ARBA" id="ARBA00022692"/>
    </source>
</evidence>
<evidence type="ECO:0000313" key="6">
    <source>
        <dbReference type="Proteomes" id="UP000466442"/>
    </source>
</evidence>
<reference evidence="5" key="1">
    <citation type="journal article" date="2021" name="Mol. Ecol. Resour.">
        <title>Apolygus lucorum genome provides insights into omnivorousness and mesophyll feeding.</title>
        <authorList>
            <person name="Liu Y."/>
            <person name="Liu H."/>
            <person name="Wang H."/>
            <person name="Huang T."/>
            <person name="Liu B."/>
            <person name="Yang B."/>
            <person name="Yin L."/>
            <person name="Li B."/>
            <person name="Zhang Y."/>
            <person name="Zhang S."/>
            <person name="Jiang F."/>
            <person name="Zhang X."/>
            <person name="Ren Y."/>
            <person name="Wang B."/>
            <person name="Wang S."/>
            <person name="Lu Y."/>
            <person name="Wu K."/>
            <person name="Fan W."/>
            <person name="Wang G."/>
        </authorList>
    </citation>
    <scope>NUCLEOTIDE SEQUENCE</scope>
    <source>
        <strain evidence="5">12Hb</strain>
    </source>
</reference>
<accession>A0A6A4J023</accession>
<comment type="caution">
    <text evidence="5">The sequence shown here is derived from an EMBL/GenBank/DDBJ whole genome shotgun (WGS) entry which is preliminary data.</text>
</comment>
<dbReference type="AlphaFoldDB" id="A0A6A4J023"/>
<sequence>MKGWNNLGILEVFVIFLNVSLGIAAILGAVTGYFGVTYADDIDIPGGMDNEGMISTIMAVIGYFALATCGIALIGFFVLNFGLKLHKVFYAFPLGFAGLFLIIMGIYLPIAEYIAGNELREMYEKCCAKSMVCCVGDEASKEAMDKLHRRYNCCAFDGPGYFKELDDRTTLPPVDIDSNKRRGLPSSCCPKPAKEKACTTHIQY</sequence>
<keyword evidence="6" id="KW-1185">Reference proteome</keyword>
<dbReference type="InterPro" id="IPR008952">
    <property type="entry name" value="Tetraspanin_EC2_sf"/>
</dbReference>
<dbReference type="InterPro" id="IPR018499">
    <property type="entry name" value="Tetraspanin/Peripherin"/>
</dbReference>
<dbReference type="Gene3D" id="1.10.1450.10">
    <property type="entry name" value="Tetraspanin"/>
    <property type="match status" value="1"/>
</dbReference>
<evidence type="ECO:0000256" key="1">
    <source>
        <dbReference type="ARBA" id="ARBA00004141"/>
    </source>
</evidence>
<evidence type="ECO:0000256" key="3">
    <source>
        <dbReference type="ARBA" id="ARBA00022989"/>
    </source>
</evidence>
<dbReference type="Pfam" id="PF00335">
    <property type="entry name" value="Tetraspanin"/>
    <property type="match status" value="1"/>
</dbReference>
<gene>
    <name evidence="5" type="ORF">GE061_006956</name>
</gene>
<name>A0A6A4J023_APOLU</name>
<evidence type="ECO:0000313" key="5">
    <source>
        <dbReference type="EMBL" id="KAF6198933.1"/>
    </source>
</evidence>
<organism evidence="5 6">
    <name type="scientific">Apolygus lucorum</name>
    <name type="common">Small green plant bug</name>
    <name type="synonym">Lygocoris lucorum</name>
    <dbReference type="NCBI Taxonomy" id="248454"/>
    <lineage>
        <taxon>Eukaryota</taxon>
        <taxon>Metazoa</taxon>
        <taxon>Ecdysozoa</taxon>
        <taxon>Arthropoda</taxon>
        <taxon>Hexapoda</taxon>
        <taxon>Insecta</taxon>
        <taxon>Pterygota</taxon>
        <taxon>Neoptera</taxon>
        <taxon>Paraneoptera</taxon>
        <taxon>Hemiptera</taxon>
        <taxon>Heteroptera</taxon>
        <taxon>Panheteroptera</taxon>
        <taxon>Cimicomorpha</taxon>
        <taxon>Miridae</taxon>
        <taxon>Mirini</taxon>
        <taxon>Apolygus</taxon>
    </lineage>
</organism>
<keyword evidence="4" id="KW-0472">Membrane</keyword>
<dbReference type="GO" id="GO:0016020">
    <property type="term" value="C:membrane"/>
    <property type="evidence" value="ECO:0007669"/>
    <property type="project" value="UniProtKB-SubCell"/>
</dbReference>
<evidence type="ECO:0000256" key="4">
    <source>
        <dbReference type="ARBA" id="ARBA00023136"/>
    </source>
</evidence>
<dbReference type="Proteomes" id="UP000466442">
    <property type="component" value="Unassembled WGS sequence"/>
</dbReference>
<comment type="subcellular location">
    <subcellularLocation>
        <location evidence="1">Membrane</location>
        <topology evidence="1">Multi-pass membrane protein</topology>
    </subcellularLocation>
</comment>
<proteinExistence type="predicted"/>
<keyword evidence="2" id="KW-0812">Transmembrane</keyword>
<dbReference type="EMBL" id="WIXP02000015">
    <property type="protein sequence ID" value="KAF6198933.1"/>
    <property type="molecule type" value="Genomic_DNA"/>
</dbReference>